<feature type="region of interest" description="Disordered" evidence="1">
    <location>
        <begin position="59"/>
        <end position="81"/>
    </location>
</feature>
<dbReference type="AlphaFoldDB" id="A0A9N9KFV4"/>
<feature type="compositionally biased region" description="Basic and acidic residues" evidence="1">
    <location>
        <begin position="59"/>
        <end position="72"/>
    </location>
</feature>
<dbReference type="EMBL" id="CAJVPY010071884">
    <property type="protein sequence ID" value="CAG8828731.1"/>
    <property type="molecule type" value="Genomic_DNA"/>
</dbReference>
<evidence type="ECO:0000313" key="3">
    <source>
        <dbReference type="Proteomes" id="UP000789405"/>
    </source>
</evidence>
<sequence>VEPQKKPTVNEVPDTYYGLENSEDLVTSQDCISRSELDHFINGYLEVLDDFMFKPLKDQENEDRPKKYKASDDEVESTNTDKKVPEFDDFVLNLIDNYLGEEPVVKREKEAIHEPAKV</sequence>
<proteinExistence type="predicted"/>
<dbReference type="Proteomes" id="UP000789405">
    <property type="component" value="Unassembled WGS sequence"/>
</dbReference>
<dbReference type="OrthoDB" id="2482854at2759"/>
<evidence type="ECO:0000313" key="2">
    <source>
        <dbReference type="EMBL" id="CAG8828731.1"/>
    </source>
</evidence>
<evidence type="ECO:0000256" key="1">
    <source>
        <dbReference type="SAM" id="MobiDB-lite"/>
    </source>
</evidence>
<name>A0A9N9KFV4_9GLOM</name>
<comment type="caution">
    <text evidence="2">The sequence shown here is derived from an EMBL/GenBank/DDBJ whole genome shotgun (WGS) entry which is preliminary data.</text>
</comment>
<organism evidence="2 3">
    <name type="scientific">Dentiscutata erythropus</name>
    <dbReference type="NCBI Taxonomy" id="1348616"/>
    <lineage>
        <taxon>Eukaryota</taxon>
        <taxon>Fungi</taxon>
        <taxon>Fungi incertae sedis</taxon>
        <taxon>Mucoromycota</taxon>
        <taxon>Glomeromycotina</taxon>
        <taxon>Glomeromycetes</taxon>
        <taxon>Diversisporales</taxon>
        <taxon>Gigasporaceae</taxon>
        <taxon>Dentiscutata</taxon>
    </lineage>
</organism>
<protein>
    <submittedName>
        <fullName evidence="2">19899_t:CDS:1</fullName>
    </submittedName>
</protein>
<accession>A0A9N9KFV4</accession>
<gene>
    <name evidence="2" type="ORF">DERYTH_LOCUS28544</name>
</gene>
<feature type="non-terminal residue" evidence="2">
    <location>
        <position position="118"/>
    </location>
</feature>
<keyword evidence="3" id="KW-1185">Reference proteome</keyword>
<feature type="non-terminal residue" evidence="2">
    <location>
        <position position="1"/>
    </location>
</feature>
<reference evidence="2" key="1">
    <citation type="submission" date="2021-06" db="EMBL/GenBank/DDBJ databases">
        <authorList>
            <person name="Kallberg Y."/>
            <person name="Tangrot J."/>
            <person name="Rosling A."/>
        </authorList>
    </citation>
    <scope>NUCLEOTIDE SEQUENCE</scope>
    <source>
        <strain evidence="2">MA453B</strain>
    </source>
</reference>